<dbReference type="EMBL" id="FN356025">
    <property type="protein sequence ID" value="CAY39294.1"/>
    <property type="molecule type" value="Genomic_DNA"/>
</dbReference>
<feature type="transmembrane region" description="Helical" evidence="10">
    <location>
        <begin position="92"/>
        <end position="109"/>
    </location>
</feature>
<dbReference type="AlphaFoldDB" id="C7U013"/>
<feature type="transmembrane region" description="Helical" evidence="10">
    <location>
        <begin position="306"/>
        <end position="327"/>
    </location>
</feature>
<evidence type="ECO:0000256" key="3">
    <source>
        <dbReference type="ARBA" id="ARBA00012944"/>
    </source>
</evidence>
<dbReference type="GO" id="GO:0016020">
    <property type="term" value="C:membrane"/>
    <property type="evidence" value="ECO:0007669"/>
    <property type="project" value="UniProtKB-SubCell"/>
</dbReference>
<comment type="similarity">
    <text evidence="2">Belongs to the complex I subunit 2 family.</text>
</comment>
<evidence type="ECO:0000256" key="8">
    <source>
        <dbReference type="ARBA" id="ARBA00031028"/>
    </source>
</evidence>
<organism>
    <name type="scientific">Pichia sorbitophila (strain ATCC MYA-4447 / BCRC 22081 / CBS 7064 / NBRC 10061 / NRRL Y-12695)</name>
    <name type="common">Hybrid yeast</name>
    <dbReference type="NCBI Taxonomy" id="559304"/>
    <lineage>
        <taxon>Eukaryota</taxon>
        <taxon>Fungi</taxon>
        <taxon>Dikarya</taxon>
        <taxon>Ascomycota</taxon>
        <taxon>Saccharomycotina</taxon>
        <taxon>Pichiomycetes</taxon>
        <taxon>Debaryomycetaceae</taxon>
        <taxon>Millerozyma</taxon>
    </lineage>
</organism>
<feature type="transmembrane region" description="Helical" evidence="10">
    <location>
        <begin position="348"/>
        <end position="367"/>
    </location>
</feature>
<dbReference type="EC" id="7.1.1.2" evidence="3"/>
<feature type="domain" description="NADH:quinone oxidoreductase/Mrp antiporter transmembrane" evidence="12">
    <location>
        <begin position="111"/>
        <end position="394"/>
    </location>
</feature>
<accession>C7U013</accession>
<evidence type="ECO:0000256" key="2">
    <source>
        <dbReference type="ARBA" id="ARBA00007012"/>
    </source>
</evidence>
<dbReference type="InterPro" id="IPR001750">
    <property type="entry name" value="ND/Mrp_TM"/>
</dbReference>
<dbReference type="GO" id="GO:0008137">
    <property type="term" value="F:NADH dehydrogenase (ubiquinone) activity"/>
    <property type="evidence" value="ECO:0007669"/>
    <property type="project" value="UniProtKB-EC"/>
</dbReference>
<feature type="transmembrane region" description="Helical" evidence="10">
    <location>
        <begin position="253"/>
        <end position="271"/>
    </location>
</feature>
<dbReference type="STRING" id="559304.C7U013"/>
<dbReference type="RefSeq" id="YP_003204924.1">
    <property type="nucleotide sequence ID" value="NC_013255.1"/>
</dbReference>
<geneLocation type="mitochondrion" evidence="13"/>
<keyword evidence="13" id="KW-0496">Mitochondrion</keyword>
<evidence type="ECO:0000313" key="13">
    <source>
        <dbReference type="EMBL" id="CAY39294.1"/>
    </source>
</evidence>
<evidence type="ECO:0000256" key="11">
    <source>
        <dbReference type="SAM" id="SignalP"/>
    </source>
</evidence>
<keyword evidence="5 10" id="KW-0812">Transmembrane</keyword>
<evidence type="ECO:0000256" key="10">
    <source>
        <dbReference type="SAM" id="Phobius"/>
    </source>
</evidence>
<feature type="transmembrane region" description="Helical" evidence="10">
    <location>
        <begin position="145"/>
        <end position="166"/>
    </location>
</feature>
<sequence>MLFTSFMTLLVFSTFSNSITINRMGMICLIYSTILLTTSFDFNACIPGFTITNNWFVITNNNMLMLFMILFVTMLMLLYSTSTTKYDLKSPYLFLMMLGNIMGLTLLPLVNDLMVLYMVMELQSYTLYLLTGLHNRSYNASRASTLYFLMGGIASTIILLSSYYIYGLTGSTNLSDMNMYNELVTNNINNNYYNVNDYFNMLIMALLFKMGLAPLHRWSMGVYNYAPTYMTAYMSMVAKLSIMMFMFNNIQLFNNYVLMMFFYISLVMGSYKPLFQMNMKNMLAYSGMLNFGYMLLTLMTSDNMMYLYLMQYSMTHVLLFLMMLAAGQYVNNPVSVWSPLMYMQQLKLPNLSLAMCMVLALFSLMGMPPLPGFYGKYYMLMSTLYDNYMFETCFLIMCSVMGTYY</sequence>
<evidence type="ECO:0000256" key="1">
    <source>
        <dbReference type="ARBA" id="ARBA00004141"/>
    </source>
</evidence>
<comment type="subcellular location">
    <subcellularLocation>
        <location evidence="1">Membrane</location>
        <topology evidence="1">Multi-pass membrane protein</topology>
    </subcellularLocation>
</comment>
<comment type="catalytic activity">
    <reaction evidence="9">
        <text>a ubiquinone + NADH + 5 H(+)(in) = a ubiquinol + NAD(+) + 4 H(+)(out)</text>
        <dbReference type="Rhea" id="RHEA:29091"/>
        <dbReference type="Rhea" id="RHEA-COMP:9565"/>
        <dbReference type="Rhea" id="RHEA-COMP:9566"/>
        <dbReference type="ChEBI" id="CHEBI:15378"/>
        <dbReference type="ChEBI" id="CHEBI:16389"/>
        <dbReference type="ChEBI" id="CHEBI:17976"/>
        <dbReference type="ChEBI" id="CHEBI:57540"/>
        <dbReference type="ChEBI" id="CHEBI:57945"/>
        <dbReference type="EC" id="7.1.1.2"/>
    </reaction>
</comment>
<proteinExistence type="inferred from homology"/>
<name>C7U013_PICSO</name>
<evidence type="ECO:0000256" key="9">
    <source>
        <dbReference type="ARBA" id="ARBA00049551"/>
    </source>
</evidence>
<evidence type="ECO:0000256" key="5">
    <source>
        <dbReference type="ARBA" id="ARBA00022692"/>
    </source>
</evidence>
<dbReference type="Pfam" id="PF00361">
    <property type="entry name" value="Proton_antipo_M"/>
    <property type="match status" value="1"/>
</dbReference>
<evidence type="ECO:0000256" key="7">
    <source>
        <dbReference type="ARBA" id="ARBA00023136"/>
    </source>
</evidence>
<evidence type="ECO:0000256" key="4">
    <source>
        <dbReference type="ARBA" id="ARBA00021008"/>
    </source>
</evidence>
<reference evidence="13" key="1">
    <citation type="journal article" date="2009" name="FEMS Yeast Res.">
        <title>The complete mitochondrial genome of the yeast Pichia sorbitophila.</title>
        <authorList>
            <person name="Jung P.P."/>
            <person name="Schacherer J."/>
            <person name="Souciet J.-L."/>
            <person name="Potier S."/>
            <person name="Wincker P."/>
            <person name="de Montigny J."/>
        </authorList>
    </citation>
    <scope>NUCLEOTIDE SEQUENCE [LARGE SCALE GENOMIC DNA]</scope>
    <source>
        <strain evidence="13">ATCC MYA-4447 / BCRC 22081 / CBS 7064 / NBRC 10061 / NRRL Y-12695</strain>
    </source>
</reference>
<keyword evidence="7 10" id="KW-0472">Membrane</keyword>
<evidence type="ECO:0000256" key="6">
    <source>
        <dbReference type="ARBA" id="ARBA00022989"/>
    </source>
</evidence>
<keyword evidence="11" id="KW-0732">Signal</keyword>
<keyword evidence="6 10" id="KW-1133">Transmembrane helix</keyword>
<evidence type="ECO:0000259" key="12">
    <source>
        <dbReference type="Pfam" id="PF00361"/>
    </source>
</evidence>
<dbReference type="GeneID" id="8454051"/>
<feature type="transmembrane region" description="Helical" evidence="10">
    <location>
        <begin position="63"/>
        <end position="80"/>
    </location>
</feature>
<feature type="chain" id="PRO_5002984217" description="NADH-ubiquinone oxidoreductase chain 2" evidence="11">
    <location>
        <begin position="19"/>
        <end position="405"/>
    </location>
</feature>
<protein>
    <recommendedName>
        <fullName evidence="4">NADH-ubiquinone oxidoreductase chain 2</fullName>
        <ecNumber evidence="3">7.1.1.2</ecNumber>
    </recommendedName>
    <alternativeName>
        <fullName evidence="8">NADH dehydrogenase subunit 2</fullName>
    </alternativeName>
</protein>
<feature type="transmembrane region" description="Helical" evidence="10">
    <location>
        <begin position="283"/>
        <end position="300"/>
    </location>
</feature>
<feature type="signal peptide" evidence="11">
    <location>
        <begin position="1"/>
        <end position="18"/>
    </location>
</feature>
<dbReference type="PANTHER" id="PTHR22773">
    <property type="entry name" value="NADH DEHYDROGENASE"/>
    <property type="match status" value="1"/>
</dbReference>
<feature type="transmembrane region" description="Helical" evidence="10">
    <location>
        <begin position="198"/>
        <end position="216"/>
    </location>
</feature>
<gene>
    <name evidence="13" type="primary">nad2</name>
</gene>
<dbReference type="InParanoid" id="C7U013"/>